<dbReference type="Pfam" id="PF04321">
    <property type="entry name" value="RmlD_sub_bind"/>
    <property type="match status" value="1"/>
</dbReference>
<gene>
    <name evidence="8" type="ORF">RG540_CH24290</name>
</gene>
<dbReference type="PANTHER" id="PTHR10491:SF4">
    <property type="entry name" value="METHIONINE ADENOSYLTRANSFERASE 2 SUBUNIT BETA"/>
    <property type="match status" value="1"/>
</dbReference>
<dbReference type="InterPro" id="IPR005913">
    <property type="entry name" value="dTDP_dehydrorham_reduct"/>
</dbReference>
<accession>A0A068SS49</accession>
<sequence>MMGNPKRYVVTGLKGQVVQSLLENTKKRSDVEIIALGRPELDLAMPETIAAAVEAARPDLIVSAAAFTGVDQAEIDREVAFTVNATGPAELARVAAALRVPIVHLSTDYVFDGSKSSPYVESDPVAPLGVYGRDKLVGERNVAAATENHAILRTAWVYSPFSRNFLRTVLRIAEAREEVQVVDDQIGNPTSAIDIADAIIAVGQNLLASNDHALRGIFHMAGTGAASWADFADEIFKISAANGGPSARVVRIPTSAYPTPARRPANSQLDCSRLYRRHGIVMPDWRGSTGYVVRRLLEPVDLENRKFGR</sequence>
<dbReference type="OrthoDB" id="9803892at2"/>
<dbReference type="UniPathway" id="UPA00124"/>
<dbReference type="Gene3D" id="3.40.50.720">
    <property type="entry name" value="NAD(P)-binding Rossmann-like Domain"/>
    <property type="match status" value="1"/>
</dbReference>
<keyword evidence="6" id="KW-0560">Oxidoreductase</keyword>
<protein>
    <recommendedName>
        <fullName evidence="4 6">dTDP-4-dehydrorhamnose reductase</fullName>
        <ecNumber evidence="3 6">1.1.1.133</ecNumber>
    </recommendedName>
</protein>
<dbReference type="EC" id="1.1.1.133" evidence="3 6"/>
<keyword evidence="9" id="KW-1185">Reference proteome</keyword>
<comment type="catalytic activity">
    <reaction evidence="5 6">
        <text>dTDP-beta-L-rhamnose + NADP(+) = dTDP-4-dehydro-beta-L-rhamnose + NADPH + H(+)</text>
        <dbReference type="Rhea" id="RHEA:21796"/>
        <dbReference type="ChEBI" id="CHEBI:15378"/>
        <dbReference type="ChEBI" id="CHEBI:57510"/>
        <dbReference type="ChEBI" id="CHEBI:57783"/>
        <dbReference type="ChEBI" id="CHEBI:58349"/>
        <dbReference type="ChEBI" id="CHEBI:62830"/>
        <dbReference type="EC" id="1.1.1.133"/>
    </reaction>
</comment>
<dbReference type="NCBIfam" id="TIGR01214">
    <property type="entry name" value="rmlD"/>
    <property type="match status" value="1"/>
</dbReference>
<proteinExistence type="inferred from homology"/>
<comment type="similarity">
    <text evidence="2 6">Belongs to the dTDP-4-dehydrorhamnose reductase family.</text>
</comment>
<evidence type="ECO:0000256" key="5">
    <source>
        <dbReference type="ARBA" id="ARBA00048200"/>
    </source>
</evidence>
<evidence type="ECO:0000256" key="6">
    <source>
        <dbReference type="RuleBase" id="RU364082"/>
    </source>
</evidence>
<evidence type="ECO:0000256" key="1">
    <source>
        <dbReference type="ARBA" id="ARBA00004781"/>
    </source>
</evidence>
<dbReference type="eggNOG" id="COG1091">
    <property type="taxonomic scope" value="Bacteria"/>
</dbReference>
<keyword evidence="6" id="KW-0521">NADP</keyword>
<comment type="function">
    <text evidence="6">Catalyzes the reduction of dTDP-6-deoxy-L-lyxo-4-hexulose to yield dTDP-L-rhamnose.</text>
</comment>
<reference evidence="9" key="1">
    <citation type="journal article" date="2014" name="BMC Genomics">
        <title>Genome sequencing of two Neorhizobium galegae strains reveals a noeT gene responsible for the unusual acetylation of the nodulation factors.</title>
        <authorList>
            <person name="Osterman J."/>
            <person name="Marsh J."/>
            <person name="Laine P.K."/>
            <person name="Zeng Z."/>
            <person name="Alatalo E."/>
            <person name="Sullivan J.T."/>
            <person name="Young J.P."/>
            <person name="Thomas-Oates J."/>
            <person name="Paulin L."/>
            <person name="Lindstrom K."/>
        </authorList>
    </citation>
    <scope>NUCLEOTIDE SEQUENCE [LARGE SCALE GENOMIC DNA]</scope>
    <source>
        <strain evidence="9">HAMBI 540</strain>
    </source>
</reference>
<evidence type="ECO:0000313" key="8">
    <source>
        <dbReference type="EMBL" id="CDN48596.1"/>
    </source>
</evidence>
<dbReference type="GeneID" id="24257686"/>
<comment type="pathway">
    <text evidence="1 6">Carbohydrate biosynthesis; dTDP-L-rhamnose biosynthesis.</text>
</comment>
<dbReference type="Gene3D" id="3.90.25.10">
    <property type="entry name" value="UDP-galactose 4-epimerase, domain 1"/>
    <property type="match status" value="1"/>
</dbReference>
<organism evidence="8 9">
    <name type="scientific">Neorhizobium galegae bv. orientalis str. HAMBI 540</name>
    <dbReference type="NCBI Taxonomy" id="1028800"/>
    <lineage>
        <taxon>Bacteria</taxon>
        <taxon>Pseudomonadati</taxon>
        <taxon>Pseudomonadota</taxon>
        <taxon>Alphaproteobacteria</taxon>
        <taxon>Hyphomicrobiales</taxon>
        <taxon>Rhizobiaceae</taxon>
        <taxon>Rhizobium/Agrobacterium group</taxon>
        <taxon>Neorhizobium</taxon>
    </lineage>
</organism>
<dbReference type="InterPro" id="IPR029903">
    <property type="entry name" value="RmlD-like-bd"/>
</dbReference>
<dbReference type="HOGENOM" id="CLU_045518_1_0_5"/>
<evidence type="ECO:0000256" key="3">
    <source>
        <dbReference type="ARBA" id="ARBA00012929"/>
    </source>
</evidence>
<dbReference type="PATRIC" id="fig|1028800.3.peg.2458"/>
<dbReference type="RefSeq" id="WP_080724926.1">
    <property type="nucleotide sequence ID" value="NZ_HG938353.1"/>
</dbReference>
<feature type="domain" description="RmlD-like substrate binding" evidence="7">
    <location>
        <begin position="9"/>
        <end position="295"/>
    </location>
</feature>
<dbReference type="GO" id="GO:0008831">
    <property type="term" value="F:dTDP-4-dehydrorhamnose reductase activity"/>
    <property type="evidence" value="ECO:0007669"/>
    <property type="project" value="UniProtKB-EC"/>
</dbReference>
<dbReference type="EMBL" id="HG938353">
    <property type="protein sequence ID" value="CDN48596.1"/>
    <property type="molecule type" value="Genomic_DNA"/>
</dbReference>
<dbReference type="CDD" id="cd05254">
    <property type="entry name" value="dTDP_HR_like_SDR_e"/>
    <property type="match status" value="1"/>
</dbReference>
<dbReference type="PANTHER" id="PTHR10491">
    <property type="entry name" value="DTDP-4-DEHYDRORHAMNOSE REDUCTASE"/>
    <property type="match status" value="1"/>
</dbReference>
<dbReference type="Proteomes" id="UP000028181">
    <property type="component" value="Chromosome I"/>
</dbReference>
<dbReference type="GO" id="GO:0019305">
    <property type="term" value="P:dTDP-rhamnose biosynthetic process"/>
    <property type="evidence" value="ECO:0007669"/>
    <property type="project" value="UniProtKB-UniPathway"/>
</dbReference>
<evidence type="ECO:0000256" key="4">
    <source>
        <dbReference type="ARBA" id="ARBA00017099"/>
    </source>
</evidence>
<comment type="cofactor">
    <cofactor evidence="6">
        <name>Mg(2+)</name>
        <dbReference type="ChEBI" id="CHEBI:18420"/>
    </cofactor>
    <text evidence="6">Binds 1 Mg(2+) ion per monomer.</text>
</comment>
<evidence type="ECO:0000256" key="2">
    <source>
        <dbReference type="ARBA" id="ARBA00010944"/>
    </source>
</evidence>
<dbReference type="InterPro" id="IPR036291">
    <property type="entry name" value="NAD(P)-bd_dom_sf"/>
</dbReference>
<dbReference type="KEGG" id="ngg:RG540_CH24290"/>
<evidence type="ECO:0000313" key="9">
    <source>
        <dbReference type="Proteomes" id="UP000028181"/>
    </source>
</evidence>
<evidence type="ECO:0000259" key="7">
    <source>
        <dbReference type="Pfam" id="PF04321"/>
    </source>
</evidence>
<dbReference type="AlphaFoldDB" id="A0A068SS49"/>
<dbReference type="SUPFAM" id="SSF51735">
    <property type="entry name" value="NAD(P)-binding Rossmann-fold domains"/>
    <property type="match status" value="1"/>
</dbReference>
<name>A0A068SS49_NEOGA</name>